<reference evidence="1 2" key="1">
    <citation type="submission" date="2016-07" db="EMBL/GenBank/DDBJ databases">
        <title>Enhancement of antibiotic productionsby engineered nitrateutilization in actinobacteria.</title>
        <authorList>
            <person name="Meng S.C."/>
        </authorList>
    </citation>
    <scope>NUCLEOTIDE SEQUENCE [LARGE SCALE GENOMIC DNA]</scope>
    <source>
        <strain evidence="1 2">NRRL 2936</strain>
    </source>
</reference>
<evidence type="ECO:0000313" key="1">
    <source>
        <dbReference type="EMBL" id="ANS69718.1"/>
    </source>
</evidence>
<organism evidence="1 2">
    <name type="scientific">Streptomyces lincolnensis</name>
    <dbReference type="NCBI Taxonomy" id="1915"/>
    <lineage>
        <taxon>Bacteria</taxon>
        <taxon>Bacillati</taxon>
        <taxon>Actinomycetota</taxon>
        <taxon>Actinomycetes</taxon>
        <taxon>Kitasatosporales</taxon>
        <taxon>Streptomycetaceae</taxon>
        <taxon>Streptomyces</taxon>
    </lineage>
</organism>
<dbReference type="GO" id="GO:0008233">
    <property type="term" value="F:peptidase activity"/>
    <property type="evidence" value="ECO:0007669"/>
    <property type="project" value="UniProtKB-KW"/>
</dbReference>
<keyword evidence="2" id="KW-1185">Reference proteome</keyword>
<gene>
    <name evidence="1" type="ORF">SLINC_7494</name>
</gene>
<dbReference type="KEGG" id="sls:SLINC_7494"/>
<sequence length="45" mass="5207">MYVSYDRGATWQRTPVHDGRITIRNPAVNRSVSFRADLTDKQGNR</sequence>
<dbReference type="EMBL" id="CP016438">
    <property type="protein sequence ID" value="ANS69718.1"/>
    <property type="molecule type" value="Genomic_DNA"/>
</dbReference>
<protein>
    <submittedName>
        <fullName evidence="1">Subtilisin-like protease</fullName>
    </submittedName>
</protein>
<proteinExistence type="predicted"/>
<dbReference type="RefSeq" id="WP_159425391.1">
    <property type="nucleotide sequence ID" value="NZ_CP016438.1"/>
</dbReference>
<name>A0A1B1MMB4_STRLN</name>
<evidence type="ECO:0000313" key="2">
    <source>
        <dbReference type="Proteomes" id="UP000092598"/>
    </source>
</evidence>
<accession>A0A1B1MMB4</accession>
<dbReference type="GO" id="GO:0006508">
    <property type="term" value="P:proteolysis"/>
    <property type="evidence" value="ECO:0007669"/>
    <property type="project" value="UniProtKB-KW"/>
</dbReference>
<keyword evidence="1" id="KW-0645">Protease</keyword>
<keyword evidence="1" id="KW-0378">Hydrolase</keyword>
<dbReference type="Proteomes" id="UP000092598">
    <property type="component" value="Chromosome"/>
</dbReference>
<dbReference type="AlphaFoldDB" id="A0A1B1MMB4"/>